<dbReference type="Proteomes" id="UP000324222">
    <property type="component" value="Unassembled WGS sequence"/>
</dbReference>
<gene>
    <name evidence="1" type="ORF">E2C01_088271</name>
</gene>
<keyword evidence="2" id="KW-1185">Reference proteome</keyword>
<evidence type="ECO:0000313" key="2">
    <source>
        <dbReference type="Proteomes" id="UP000324222"/>
    </source>
</evidence>
<dbReference type="AlphaFoldDB" id="A0A5B7JE09"/>
<sequence length="44" mass="5043">MVVQKFRLIHYSASVQFDSVRFDLNFVSYSTLLDSLRFGSALLA</sequence>
<evidence type="ECO:0000313" key="1">
    <source>
        <dbReference type="EMBL" id="MPC93149.1"/>
    </source>
</evidence>
<organism evidence="1 2">
    <name type="scientific">Portunus trituberculatus</name>
    <name type="common">Swimming crab</name>
    <name type="synonym">Neptunus trituberculatus</name>
    <dbReference type="NCBI Taxonomy" id="210409"/>
    <lineage>
        <taxon>Eukaryota</taxon>
        <taxon>Metazoa</taxon>
        <taxon>Ecdysozoa</taxon>
        <taxon>Arthropoda</taxon>
        <taxon>Crustacea</taxon>
        <taxon>Multicrustacea</taxon>
        <taxon>Malacostraca</taxon>
        <taxon>Eumalacostraca</taxon>
        <taxon>Eucarida</taxon>
        <taxon>Decapoda</taxon>
        <taxon>Pleocyemata</taxon>
        <taxon>Brachyura</taxon>
        <taxon>Eubrachyura</taxon>
        <taxon>Portunoidea</taxon>
        <taxon>Portunidae</taxon>
        <taxon>Portuninae</taxon>
        <taxon>Portunus</taxon>
    </lineage>
</organism>
<comment type="caution">
    <text evidence="1">The sequence shown here is derived from an EMBL/GenBank/DDBJ whole genome shotgun (WGS) entry which is preliminary data.</text>
</comment>
<proteinExistence type="predicted"/>
<name>A0A5B7JE09_PORTR</name>
<reference evidence="1 2" key="1">
    <citation type="submission" date="2019-05" db="EMBL/GenBank/DDBJ databases">
        <title>Another draft genome of Portunus trituberculatus and its Hox gene families provides insights of decapod evolution.</title>
        <authorList>
            <person name="Jeong J.-H."/>
            <person name="Song I."/>
            <person name="Kim S."/>
            <person name="Choi T."/>
            <person name="Kim D."/>
            <person name="Ryu S."/>
            <person name="Kim W."/>
        </authorList>
    </citation>
    <scope>NUCLEOTIDE SEQUENCE [LARGE SCALE GENOMIC DNA]</scope>
    <source>
        <tissue evidence="1">Muscle</tissue>
    </source>
</reference>
<protein>
    <submittedName>
        <fullName evidence="1">Uncharacterized protein</fullName>
    </submittedName>
</protein>
<accession>A0A5B7JE09</accession>
<dbReference type="EMBL" id="VSRR010093781">
    <property type="protein sequence ID" value="MPC93149.1"/>
    <property type="molecule type" value="Genomic_DNA"/>
</dbReference>